<feature type="compositionally biased region" description="Polar residues" evidence="1">
    <location>
        <begin position="993"/>
        <end position="1003"/>
    </location>
</feature>
<feature type="region of interest" description="Disordered" evidence="1">
    <location>
        <begin position="251"/>
        <end position="279"/>
    </location>
</feature>
<feature type="compositionally biased region" description="Polar residues" evidence="1">
    <location>
        <begin position="401"/>
        <end position="413"/>
    </location>
</feature>
<feature type="compositionally biased region" description="Polar residues" evidence="1">
    <location>
        <begin position="1113"/>
        <end position="1130"/>
    </location>
</feature>
<gene>
    <name evidence="2" type="ORF">Ccrd_022502</name>
</gene>
<evidence type="ECO:0000313" key="3">
    <source>
        <dbReference type="Proteomes" id="UP000243975"/>
    </source>
</evidence>
<feature type="compositionally biased region" description="Basic and acidic residues" evidence="1">
    <location>
        <begin position="62"/>
        <end position="74"/>
    </location>
</feature>
<feature type="region of interest" description="Disordered" evidence="1">
    <location>
        <begin position="1666"/>
        <end position="1689"/>
    </location>
</feature>
<dbReference type="OMA" id="NDCEMIT"/>
<keyword evidence="3" id="KW-1185">Reference proteome</keyword>
<dbReference type="EMBL" id="LEKV01003627">
    <property type="protein sequence ID" value="KVH99269.1"/>
    <property type="molecule type" value="Genomic_DNA"/>
</dbReference>
<comment type="caution">
    <text evidence="2">The sequence shown here is derived from an EMBL/GenBank/DDBJ whole genome shotgun (WGS) entry which is preliminary data.</text>
</comment>
<feature type="region of interest" description="Disordered" evidence="1">
    <location>
        <begin position="744"/>
        <end position="850"/>
    </location>
</feature>
<feature type="compositionally biased region" description="Polar residues" evidence="1">
    <location>
        <begin position="1028"/>
        <end position="1040"/>
    </location>
</feature>
<feature type="compositionally biased region" description="Polar residues" evidence="1">
    <location>
        <begin position="140"/>
        <end position="150"/>
    </location>
</feature>
<name>A0A103XYN0_CYNCS</name>
<feature type="compositionally biased region" description="Polar residues" evidence="1">
    <location>
        <begin position="252"/>
        <end position="266"/>
    </location>
</feature>
<feature type="region of interest" description="Disordered" evidence="1">
    <location>
        <begin position="1351"/>
        <end position="1373"/>
    </location>
</feature>
<feature type="region of interest" description="Disordered" evidence="1">
    <location>
        <begin position="1230"/>
        <end position="1275"/>
    </location>
</feature>
<feature type="region of interest" description="Disordered" evidence="1">
    <location>
        <begin position="1153"/>
        <end position="1191"/>
    </location>
</feature>
<dbReference type="PANTHER" id="PTHR31267">
    <property type="entry name" value="DENTIN SIALOPHOSPHOPROTEIN-LIKE PROTEIN"/>
    <property type="match status" value="1"/>
</dbReference>
<organism evidence="2 3">
    <name type="scientific">Cynara cardunculus var. scolymus</name>
    <name type="common">Globe artichoke</name>
    <name type="synonym">Cynara scolymus</name>
    <dbReference type="NCBI Taxonomy" id="59895"/>
    <lineage>
        <taxon>Eukaryota</taxon>
        <taxon>Viridiplantae</taxon>
        <taxon>Streptophyta</taxon>
        <taxon>Embryophyta</taxon>
        <taxon>Tracheophyta</taxon>
        <taxon>Spermatophyta</taxon>
        <taxon>Magnoliopsida</taxon>
        <taxon>eudicotyledons</taxon>
        <taxon>Gunneridae</taxon>
        <taxon>Pentapetalae</taxon>
        <taxon>asterids</taxon>
        <taxon>campanulids</taxon>
        <taxon>Asterales</taxon>
        <taxon>Asteraceae</taxon>
        <taxon>Carduoideae</taxon>
        <taxon>Cardueae</taxon>
        <taxon>Carduinae</taxon>
        <taxon>Cynara</taxon>
    </lineage>
</organism>
<feature type="compositionally biased region" description="Low complexity" evidence="1">
    <location>
        <begin position="187"/>
        <end position="196"/>
    </location>
</feature>
<feature type="region of interest" description="Disordered" evidence="1">
    <location>
        <begin position="717"/>
        <end position="736"/>
    </location>
</feature>
<protein>
    <submittedName>
        <fullName evidence="2">Uncharacterized protein</fullName>
    </submittedName>
</protein>
<proteinExistence type="predicted"/>
<accession>A0A103XYN0</accession>
<dbReference type="PANTHER" id="PTHR31267:SF2">
    <property type="entry name" value="EXPRESSED PROTEIN"/>
    <property type="match status" value="1"/>
</dbReference>
<feature type="region of interest" description="Disordered" evidence="1">
    <location>
        <begin position="301"/>
        <end position="324"/>
    </location>
</feature>
<dbReference type="STRING" id="59895.A0A103XYN0"/>
<evidence type="ECO:0000313" key="2">
    <source>
        <dbReference type="EMBL" id="KVH99269.1"/>
    </source>
</evidence>
<dbReference type="Gramene" id="KVH99269">
    <property type="protein sequence ID" value="KVH99269"/>
    <property type="gene ID" value="Ccrd_022502"/>
</dbReference>
<feature type="compositionally biased region" description="Polar residues" evidence="1">
    <location>
        <begin position="174"/>
        <end position="186"/>
    </location>
</feature>
<feature type="compositionally biased region" description="Polar residues" evidence="1">
    <location>
        <begin position="1241"/>
        <end position="1275"/>
    </location>
</feature>
<feature type="compositionally biased region" description="Basic and acidic residues" evidence="1">
    <location>
        <begin position="1679"/>
        <end position="1689"/>
    </location>
</feature>
<evidence type="ECO:0000256" key="1">
    <source>
        <dbReference type="SAM" id="MobiDB-lite"/>
    </source>
</evidence>
<reference evidence="2 3" key="1">
    <citation type="journal article" date="2016" name="Sci. Rep.">
        <title>The genome sequence of the outbreeding globe artichoke constructed de novo incorporating a phase-aware low-pass sequencing strategy of F1 progeny.</title>
        <authorList>
            <person name="Scaglione D."/>
            <person name="Reyes-Chin-Wo S."/>
            <person name="Acquadro A."/>
            <person name="Froenicke L."/>
            <person name="Portis E."/>
            <person name="Beitel C."/>
            <person name="Tirone M."/>
            <person name="Mauro R."/>
            <person name="Lo Monaco A."/>
            <person name="Mauromicale G."/>
            <person name="Faccioli P."/>
            <person name="Cattivelli L."/>
            <person name="Rieseberg L."/>
            <person name="Michelmore R."/>
            <person name="Lanteri S."/>
        </authorList>
    </citation>
    <scope>NUCLEOTIDE SEQUENCE [LARGE SCALE GENOMIC DNA]</scope>
    <source>
        <strain evidence="2">2C</strain>
    </source>
</reference>
<feature type="region of interest" description="Disordered" evidence="1">
    <location>
        <begin position="140"/>
        <end position="196"/>
    </location>
</feature>
<feature type="compositionally biased region" description="Polar residues" evidence="1">
    <location>
        <begin position="1094"/>
        <end position="1105"/>
    </location>
</feature>
<feature type="region of interest" description="Disordered" evidence="1">
    <location>
        <begin position="517"/>
        <end position="560"/>
    </location>
</feature>
<dbReference type="Proteomes" id="UP000243975">
    <property type="component" value="Unassembled WGS sequence"/>
</dbReference>
<sequence length="1791" mass="195083">MPGNGVGDRVHNFFAQDNLSQVPRSRVGDGNWSLNDNLWVGSQKQFGGSDSNPRNYNPQQSETERGHDSQRVPDPHIFNIAQTSSRPEFARSLSHREQANSNGYMYGRQNFQTRPDEANFLGVDTEYGRNNASQRGFSFCESQQEAGSEQTPKDPFRSETSEAHGSFDLFGGQHQMNSQYPGSMQPLQQQQSGFGDIQQLQQQLMLRKMQELQRQELQRQDLHRQDLQRQELQRQELQRQEDLRQLEARQQNSLNQASSFARQASGSHPHGLVNGTPTSDSSGYAWNELAAGNTNWLQRASPAMQGSSSGLAFSPEQGQPQRSMGFVQQQVDQSLYGVPVSSSRGPLNQYPHIATDKASVQQLPSYNNSFPGNHYAVIPEQLTVQDGASVNRQGLPGKSLFGNTSGQGPSSGTRVEHIQQLKAPQSTSVQESHVAHDLIGSTEMVQDKSATEVTSSHGAASLDPDEEKILFGSDDNIWDAFGSSKNMGGVSSLLDDNEFGSGLPSLQSGSWSALMQSAVAETSTDGAGLQEEWPDLNFQSPELPSGEQPSTYEESGKHQKALSGINLPNASALTFGSVALADGANMNDKQRSNLGFPHHGKNNSYEDDERPNINYSKLMNQHSSGGSNWLNRGALEKVGVEDSQLYENSANTGFNINEKDNSLQQSQNNDWKRVMHDETGQGGRISSVNPMLHPSVEREPVNREGLAASNTAVIPNLSNLQGGSHSNQFSPNNHHLNYWKHVDSSVKSKGSENSEKSQRRLNKGPQVSESSFNSSDKEDLKTHEMESSSRRENSNDSYRSGSSHLPNTVGPRERFSSDAGDSRSLPGMQQSLSNQAGRMTSGPRKFQYHPMGNLDEDAGMPYGARQSMNTRAMPLQHSRGLGGQDQGNYVHTKTSGQGYVPELEGVPKGSDDMRFKGMIPGHVSNIFAPHDRSVGLSTSDKASQPSQNMLELLHKVDQSGERGIARHLNSLERNLSSEIPEPENSDGSFGGHQRSQSSNSQGIGLQLGPPSQRLPLPNHASPRAIQTIKPNSLSQAQASANPRGKGLAEMSPFPPFQDTSHGEFKNDRVKAQSASETSGHKMMNNFSAALGTDFPNSRSQPQNHQMIGARGQALTNRSGNESLNGHSPQIRQADETRGRSLSSGLYDNAVASERVQASQPSTGEKLPASQPHTNSGISQPGAFPKMLPNAWGNLPTQQLLSASQPRKGPSNLSPSHQLNIVESTSLGQQNLEQQEAEKRGNSLSKYGASSLNSQGFTSVGEQQSAKESPSLNLSSEKVDRAQMMNGPAGNDSINMPFSDASSLNPAASQRDLEAFGRSLKPNNLHQNSSILNQMKAMRNTEIDPNNRALKRLKDSDNNLGGQQVAPWSGKPRELKNMVGDSSICHTTASPGDSEMPRFTGPTDNVMQNVASLPANLLSKDVLASDQSGSQSCIPSNNMNSGEIEHSHISPQMAPSWFDQYGTFKSGQMLSQRADAVRTLEQPLGIGKVYGSFETHNVKEEASAAADTSQAGVILKNPLPSSMAVEQFSSPPSQTNTSVQNLVTVRSKKRKCSPAELHPWLKEVSGGFKELQSICTASMEWSGATNRLMEKACFLAYDGEVIEDAHPMPRPKRRIILTTQLMQQLFPAPPATVLSTDSTSSYGSVAFHAARLALGDACNLVSSVRSHSSISHSGSNSLSDKSRESEKNDDRLLEVVEDHMSKVRRLENDFSRLDKSASILDLRVEFQDLEKFSIINRFARFHGRAVQTDGGSAEASSSNAAAANTPKIYPQRYVIAVPLPKNLPERVQCLSL</sequence>
<feature type="compositionally biased region" description="Basic and acidic residues" evidence="1">
    <location>
        <begin position="744"/>
        <end position="758"/>
    </location>
</feature>
<feature type="compositionally biased region" description="Polar residues" evidence="1">
    <location>
        <begin position="537"/>
        <end position="553"/>
    </location>
</feature>
<feature type="compositionally biased region" description="Low complexity" evidence="1">
    <location>
        <begin position="1666"/>
        <end position="1678"/>
    </location>
</feature>
<feature type="compositionally biased region" description="Basic and acidic residues" evidence="1">
    <location>
        <begin position="775"/>
        <end position="794"/>
    </location>
</feature>
<feature type="compositionally biased region" description="Basic and acidic residues" evidence="1">
    <location>
        <begin position="151"/>
        <end position="162"/>
    </location>
</feature>
<feature type="compositionally biased region" description="Polar residues" evidence="1">
    <location>
        <begin position="43"/>
        <end position="61"/>
    </location>
</feature>
<feature type="compositionally biased region" description="Polar residues" evidence="1">
    <location>
        <begin position="717"/>
        <end position="735"/>
    </location>
</feature>
<feature type="compositionally biased region" description="Polar residues" evidence="1">
    <location>
        <begin position="765"/>
        <end position="774"/>
    </location>
</feature>
<feature type="compositionally biased region" description="Polar residues" evidence="1">
    <location>
        <begin position="827"/>
        <end position="838"/>
    </location>
</feature>
<feature type="region of interest" description="Disordered" evidence="1">
    <location>
        <begin position="43"/>
        <end position="74"/>
    </location>
</feature>
<feature type="region of interest" description="Disordered" evidence="1">
    <location>
        <begin position="396"/>
        <end position="415"/>
    </location>
</feature>
<feature type="region of interest" description="Disordered" evidence="1">
    <location>
        <begin position="977"/>
        <end position="1051"/>
    </location>
</feature>
<feature type="region of interest" description="Disordered" evidence="1">
    <location>
        <begin position="1087"/>
        <end position="1140"/>
    </location>
</feature>